<dbReference type="EMBL" id="LSBA01000012">
    <property type="protein sequence ID" value="KXZ20532.1"/>
    <property type="molecule type" value="Genomic_DNA"/>
</dbReference>
<keyword evidence="1" id="KW-0472">Membrane</keyword>
<feature type="transmembrane region" description="Helical" evidence="1">
    <location>
        <begin position="81"/>
        <end position="100"/>
    </location>
</feature>
<dbReference type="InterPro" id="IPR018750">
    <property type="entry name" value="DUF2306_membrane"/>
</dbReference>
<protein>
    <recommendedName>
        <fullName evidence="4">DUF2306 domain-containing protein</fullName>
    </recommendedName>
</protein>
<feature type="transmembrane region" description="Helical" evidence="1">
    <location>
        <begin position="140"/>
        <end position="159"/>
    </location>
</feature>
<keyword evidence="1" id="KW-0812">Transmembrane</keyword>
<keyword evidence="1" id="KW-1133">Transmembrane helix</keyword>
<dbReference type="RefSeq" id="WP_061521527.1">
    <property type="nucleotide sequence ID" value="NZ_JARLZY010000039.1"/>
</dbReference>
<organism evidence="2 3">
    <name type="scientific">Bacillus nakamurai</name>
    <dbReference type="NCBI Taxonomy" id="1793963"/>
    <lineage>
        <taxon>Bacteria</taxon>
        <taxon>Bacillati</taxon>
        <taxon>Bacillota</taxon>
        <taxon>Bacilli</taxon>
        <taxon>Bacillales</taxon>
        <taxon>Bacillaceae</taxon>
        <taxon>Bacillus</taxon>
    </lineage>
</organism>
<evidence type="ECO:0000313" key="2">
    <source>
        <dbReference type="EMBL" id="KXZ20532.1"/>
    </source>
</evidence>
<evidence type="ECO:0008006" key="4">
    <source>
        <dbReference type="Google" id="ProtNLM"/>
    </source>
</evidence>
<comment type="caution">
    <text evidence="2">The sequence shown here is derived from an EMBL/GenBank/DDBJ whole genome shotgun (WGS) entry which is preliminary data.</text>
</comment>
<keyword evidence="3" id="KW-1185">Reference proteome</keyword>
<dbReference type="Pfam" id="PF10067">
    <property type="entry name" value="DUF2306"/>
    <property type="match status" value="1"/>
</dbReference>
<proteinExistence type="predicted"/>
<reference evidence="3" key="1">
    <citation type="submission" date="2016-02" db="EMBL/GenBank/DDBJ databases">
        <authorList>
            <person name="Dunlap C."/>
        </authorList>
    </citation>
    <scope>NUCLEOTIDE SEQUENCE [LARGE SCALE GENOMIC DNA]</scope>
    <source>
        <strain evidence="3">NRRL B-41092</strain>
    </source>
</reference>
<feature type="transmembrane region" description="Helical" evidence="1">
    <location>
        <begin position="106"/>
        <end position="128"/>
    </location>
</feature>
<dbReference type="AlphaFoldDB" id="A0A150F9W4"/>
<sequence>MLIFILAYIFYTLYMNLIKDPKSTSFLSHKTVLRESFDLPLWLNIMYVHVMFACLAMLTGAVNFSKRMLTGIPKVHKLNGYFYFISVLIVTLTSGYMAPYSTGGRIVSIAFNIVNIIWPAMTVIAIAKARRKQYSKHQEWIIRSYLFCFTNLFIHLITSACTKGFGLVHDISYTIGVYGAIVLNLVIAELIIRFRKLPYNLQTPLNKNRGNI</sequence>
<gene>
    <name evidence="2" type="ORF">AXI58_00550</name>
</gene>
<dbReference type="Proteomes" id="UP000075430">
    <property type="component" value="Unassembled WGS sequence"/>
</dbReference>
<evidence type="ECO:0000256" key="1">
    <source>
        <dbReference type="SAM" id="Phobius"/>
    </source>
</evidence>
<evidence type="ECO:0000313" key="3">
    <source>
        <dbReference type="Proteomes" id="UP000075430"/>
    </source>
</evidence>
<accession>A0A150F9W4</accession>
<name>A0A150F9W4_9BACI</name>
<feature type="transmembrane region" description="Helical" evidence="1">
    <location>
        <begin position="39"/>
        <end position="60"/>
    </location>
</feature>
<feature type="transmembrane region" description="Helical" evidence="1">
    <location>
        <begin position="171"/>
        <end position="192"/>
    </location>
</feature>
<dbReference type="OrthoDB" id="195502at2"/>
<dbReference type="STRING" id="1793963.AXI58_00550"/>